<comment type="caution">
    <text evidence="2">The sequence shown here is derived from an EMBL/GenBank/DDBJ whole genome shotgun (WGS) entry which is preliminary data.</text>
</comment>
<proteinExistence type="predicted"/>
<sequence length="214" mass="23476">MGCKPGGFEQKYELLESEDCSCNPEVAWGPGGRLGTRRSWRSPKEPEDSFIDPELVIGTLRNPEALKEPGGSSLDREIFDWNPEAIGEPGGSSSDFTDRTRNRVGNRGDHTPPSATTGTCLDFALCRSEAGQYRVPMLYSTSAGSHWQGPRCVLGCTGVLGSSDSILRLAHTHSCFMSHTHFDFVDVPLWPCHFLQGLARIGGLWRPDPARMPI</sequence>
<feature type="region of interest" description="Disordered" evidence="1">
    <location>
        <begin position="82"/>
        <end position="113"/>
    </location>
</feature>
<dbReference type="EMBL" id="QGKW02001940">
    <property type="protein sequence ID" value="KAF2555240.1"/>
    <property type="molecule type" value="Genomic_DNA"/>
</dbReference>
<evidence type="ECO:0000256" key="1">
    <source>
        <dbReference type="SAM" id="MobiDB-lite"/>
    </source>
</evidence>
<protein>
    <submittedName>
        <fullName evidence="2">Uncharacterized protein</fullName>
    </submittedName>
</protein>
<organism evidence="2 3">
    <name type="scientific">Brassica cretica</name>
    <name type="common">Mustard</name>
    <dbReference type="NCBI Taxonomy" id="69181"/>
    <lineage>
        <taxon>Eukaryota</taxon>
        <taxon>Viridiplantae</taxon>
        <taxon>Streptophyta</taxon>
        <taxon>Embryophyta</taxon>
        <taxon>Tracheophyta</taxon>
        <taxon>Spermatophyta</taxon>
        <taxon>Magnoliopsida</taxon>
        <taxon>eudicotyledons</taxon>
        <taxon>Gunneridae</taxon>
        <taxon>Pentapetalae</taxon>
        <taxon>rosids</taxon>
        <taxon>malvids</taxon>
        <taxon>Brassicales</taxon>
        <taxon>Brassicaceae</taxon>
        <taxon>Brassiceae</taxon>
        <taxon>Brassica</taxon>
    </lineage>
</organism>
<evidence type="ECO:0000313" key="3">
    <source>
        <dbReference type="Proteomes" id="UP000712281"/>
    </source>
</evidence>
<feature type="region of interest" description="Disordered" evidence="1">
    <location>
        <begin position="21"/>
        <end position="50"/>
    </location>
</feature>
<dbReference type="AlphaFoldDB" id="A0A8S9HDP9"/>
<accession>A0A8S9HDP9</accession>
<name>A0A8S9HDP9_BRACR</name>
<reference evidence="2" key="1">
    <citation type="submission" date="2019-12" db="EMBL/GenBank/DDBJ databases">
        <title>Genome sequencing and annotation of Brassica cretica.</title>
        <authorList>
            <person name="Studholme D.J."/>
            <person name="Sarris P.F."/>
        </authorList>
    </citation>
    <scope>NUCLEOTIDE SEQUENCE</scope>
    <source>
        <strain evidence="2">PFS-001/15</strain>
        <tissue evidence="2">Leaf</tissue>
    </source>
</reference>
<dbReference type="Proteomes" id="UP000712281">
    <property type="component" value="Unassembled WGS sequence"/>
</dbReference>
<evidence type="ECO:0000313" key="2">
    <source>
        <dbReference type="EMBL" id="KAF2555240.1"/>
    </source>
</evidence>
<feature type="compositionally biased region" description="Basic and acidic residues" evidence="1">
    <location>
        <begin position="96"/>
        <end position="110"/>
    </location>
</feature>
<gene>
    <name evidence="2" type="ORF">F2Q68_00016534</name>
</gene>